<dbReference type="RefSeq" id="WP_201375297.1">
    <property type="nucleotide sequence ID" value="NZ_BNJG01000003.1"/>
</dbReference>
<dbReference type="PANTHER" id="PTHR42760">
    <property type="entry name" value="SHORT-CHAIN DEHYDROGENASES/REDUCTASES FAMILY MEMBER"/>
    <property type="match status" value="1"/>
</dbReference>
<gene>
    <name evidence="3" type="ORF">KSB_75580</name>
</gene>
<dbReference type="InterPro" id="IPR020904">
    <property type="entry name" value="Sc_DH/Rdtase_CS"/>
</dbReference>
<dbReference type="InterPro" id="IPR057326">
    <property type="entry name" value="KR_dom"/>
</dbReference>
<dbReference type="PRINTS" id="PR00081">
    <property type="entry name" value="GDHRDH"/>
</dbReference>
<dbReference type="Gene3D" id="3.40.50.720">
    <property type="entry name" value="NAD(P)-binding Rossmann-like Domain"/>
    <property type="match status" value="1"/>
</dbReference>
<dbReference type="InterPro" id="IPR036291">
    <property type="entry name" value="NAD(P)-bd_dom_sf"/>
</dbReference>
<dbReference type="SUPFAM" id="SSF51735">
    <property type="entry name" value="NAD(P)-binding Rossmann-fold domains"/>
    <property type="match status" value="1"/>
</dbReference>
<dbReference type="PRINTS" id="PR00080">
    <property type="entry name" value="SDRFAMILY"/>
</dbReference>
<evidence type="ECO:0000313" key="4">
    <source>
        <dbReference type="Proteomes" id="UP000654345"/>
    </source>
</evidence>
<dbReference type="PROSITE" id="PS00061">
    <property type="entry name" value="ADH_SHORT"/>
    <property type="match status" value="1"/>
</dbReference>
<dbReference type="InterPro" id="IPR002347">
    <property type="entry name" value="SDR_fam"/>
</dbReference>
<proteinExistence type="inferred from homology"/>
<keyword evidence="4" id="KW-1185">Reference proteome</keyword>
<evidence type="ECO:0000256" key="1">
    <source>
        <dbReference type="ARBA" id="ARBA00006484"/>
    </source>
</evidence>
<accession>A0ABQ3V2A2</accession>
<dbReference type="Pfam" id="PF13561">
    <property type="entry name" value="adh_short_C2"/>
    <property type="match status" value="1"/>
</dbReference>
<evidence type="ECO:0000313" key="3">
    <source>
        <dbReference type="EMBL" id="GHO59083.1"/>
    </source>
</evidence>
<organism evidence="3 4">
    <name type="scientific">Ktedonobacter robiniae</name>
    <dbReference type="NCBI Taxonomy" id="2778365"/>
    <lineage>
        <taxon>Bacteria</taxon>
        <taxon>Bacillati</taxon>
        <taxon>Chloroflexota</taxon>
        <taxon>Ktedonobacteria</taxon>
        <taxon>Ktedonobacterales</taxon>
        <taxon>Ktedonobacteraceae</taxon>
        <taxon>Ktedonobacter</taxon>
    </lineage>
</organism>
<evidence type="ECO:0000259" key="2">
    <source>
        <dbReference type="SMART" id="SM00822"/>
    </source>
</evidence>
<comment type="caution">
    <text evidence="3">The sequence shown here is derived from an EMBL/GenBank/DDBJ whole genome shotgun (WGS) entry which is preliminary data.</text>
</comment>
<name>A0ABQ3V2A2_9CHLR</name>
<reference evidence="3 4" key="1">
    <citation type="journal article" date="2021" name="Int. J. Syst. Evol. Microbiol.">
        <title>Reticulibacter mediterranei gen. nov., sp. nov., within the new family Reticulibacteraceae fam. nov., and Ktedonospora formicarum gen. nov., sp. nov., Ktedonobacter robiniae sp. nov., Dictyobacter formicarum sp. nov. and Dictyobacter arantiisoli sp. nov., belonging to the class Ktedonobacteria.</title>
        <authorList>
            <person name="Yabe S."/>
            <person name="Zheng Y."/>
            <person name="Wang C.M."/>
            <person name="Sakai Y."/>
            <person name="Abe K."/>
            <person name="Yokota A."/>
            <person name="Donadio S."/>
            <person name="Cavaletti L."/>
            <person name="Monciardini P."/>
        </authorList>
    </citation>
    <scope>NUCLEOTIDE SEQUENCE [LARGE SCALE GENOMIC DNA]</scope>
    <source>
        <strain evidence="3 4">SOSP1-30</strain>
    </source>
</reference>
<comment type="similarity">
    <text evidence="1">Belongs to the short-chain dehydrogenases/reductases (SDR) family.</text>
</comment>
<sequence>MNKQGRRIIITGGNSGMGRAMAGRFAREGEQVAIIGRDRDTLRATAEELGSQVSWYQADVSQREQVQSTVSNIVEQWGQVDVLINAAGFVRGATTDMPLDEAEREWDAVIDANLKGSFLMTVAVGPYLARPGGRIIYISSIAAFTGGSRAGSTAYAASKAGLHGLTYGFARELSSQSITVNAVAPGYIADTGFTGAWTDEKINGIIKETPAGRGGHVDDVVAAVHYLASPEASFVTGEVLNVNGGWLFGR</sequence>
<feature type="domain" description="Ketoreductase" evidence="2">
    <location>
        <begin position="6"/>
        <end position="191"/>
    </location>
</feature>
<dbReference type="SMART" id="SM00822">
    <property type="entry name" value="PKS_KR"/>
    <property type="match status" value="1"/>
</dbReference>
<dbReference type="Proteomes" id="UP000654345">
    <property type="component" value="Unassembled WGS sequence"/>
</dbReference>
<dbReference type="PANTHER" id="PTHR42760:SF40">
    <property type="entry name" value="3-OXOACYL-[ACYL-CARRIER-PROTEIN] REDUCTASE, CHLOROPLASTIC"/>
    <property type="match status" value="1"/>
</dbReference>
<protein>
    <submittedName>
        <fullName evidence="3">Short-chain dehydrogenase</fullName>
    </submittedName>
</protein>
<dbReference type="EMBL" id="BNJG01000003">
    <property type="protein sequence ID" value="GHO59083.1"/>
    <property type="molecule type" value="Genomic_DNA"/>
</dbReference>